<dbReference type="EMBL" id="SEWG01000001">
    <property type="protein sequence ID" value="RYU92439.1"/>
    <property type="molecule type" value="Genomic_DNA"/>
</dbReference>
<dbReference type="PANTHER" id="PTHR30572:SF18">
    <property type="entry name" value="ABC-TYPE MACROLIDE FAMILY EXPORT SYSTEM PERMEASE COMPONENT 2"/>
    <property type="match status" value="1"/>
</dbReference>
<feature type="domain" description="ABC3 transporter permease C-terminal" evidence="7">
    <location>
        <begin position="671"/>
        <end position="780"/>
    </location>
</feature>
<feature type="transmembrane region" description="Helical" evidence="6">
    <location>
        <begin position="21"/>
        <end position="41"/>
    </location>
</feature>
<dbReference type="Pfam" id="PF12704">
    <property type="entry name" value="MacB_PCD"/>
    <property type="match status" value="2"/>
</dbReference>
<keyword evidence="4 6" id="KW-1133">Transmembrane helix</keyword>
<evidence type="ECO:0000256" key="2">
    <source>
        <dbReference type="ARBA" id="ARBA00022475"/>
    </source>
</evidence>
<feature type="transmembrane region" description="Helical" evidence="6">
    <location>
        <begin position="417"/>
        <end position="441"/>
    </location>
</feature>
<feature type="transmembrane region" description="Helical" evidence="6">
    <location>
        <begin position="671"/>
        <end position="692"/>
    </location>
</feature>
<organism evidence="9 10">
    <name type="scientific">Mucilaginibacter terrigena</name>
    <dbReference type="NCBI Taxonomy" id="2492395"/>
    <lineage>
        <taxon>Bacteria</taxon>
        <taxon>Pseudomonadati</taxon>
        <taxon>Bacteroidota</taxon>
        <taxon>Sphingobacteriia</taxon>
        <taxon>Sphingobacteriales</taxon>
        <taxon>Sphingobacteriaceae</taxon>
        <taxon>Mucilaginibacter</taxon>
    </lineage>
</organism>
<sequence>MLKSFIKATFRSLTKNKAYSFLNIFGLAIGIACASLIFLWVENEVNYDSTHLKKDRIYLARENQKYDTYIFTHSSTPGVMGPAIQAELPGIANTCRSNEGTESLLFGAGDKPVFANGKYVEPSFFSIFTLPFVQGNPATAFKQLRSVVITQKTAKKFFGNEKNVLGKSIRVDNKQDYIVTGVLKDIPANSTIQFEWLMPFQIYWDKSPWLKSWGNNSLSTFIELKPGINPETLNKQLYGFIQKREPSSLGRVFLFSMNDWHLYDDFKDGFKTGGGQIEYVKLFTVIAWIILFIACINFMNLATARSEKRAREVGVRKVLGAGKGSLAMQFIGEAVFMSVMAAFFAVIIIALVLPAFNTLVQKQLVAGFDNPYHIIGLVAITLTCGLIAGSYPSLYLSSFNPVAVLKGLKLKDSGAAYIRKGLVVMQFTASVILIISTIIVYQQIQHVKSRQLGFNKDKLLEISLQGDMAKNFNAIKLDLLNTGYIQSVALSDHEIIYGGNNTSGLTWDGKPPGSEVLISQRYITPDFFDATGLKLIDGRNLTAMDTNSKPIAMIITQSMAKLMGKGSAVGKRVHGERDTTSAVVVGVVNDYVYGNMYGKPDPVMFFSTDPVHTTMMYVRIKAQKGIESSLTAVQDVLKRDNPAYPFNYRFVDDQFNQMFQSEMLVSRLSRVFSALAIIISCLGLFGLAAYTAERRVKEIGIRKVLGASVSGLAGLLSKDFLQLVIISCVIAFPVAYWVMQGWLKGYQYHIEIHWWVFLVSGLAAMFIAVATISFQAIKAALSNPVKSLRSE</sequence>
<evidence type="ECO:0000256" key="6">
    <source>
        <dbReference type="SAM" id="Phobius"/>
    </source>
</evidence>
<feature type="transmembrane region" description="Helical" evidence="6">
    <location>
        <begin position="282"/>
        <end position="302"/>
    </location>
</feature>
<keyword evidence="10" id="KW-1185">Reference proteome</keyword>
<dbReference type="GO" id="GO:0005886">
    <property type="term" value="C:plasma membrane"/>
    <property type="evidence" value="ECO:0007669"/>
    <property type="project" value="UniProtKB-SubCell"/>
</dbReference>
<dbReference type="Pfam" id="PF02687">
    <property type="entry name" value="FtsX"/>
    <property type="match status" value="2"/>
</dbReference>
<evidence type="ECO:0000256" key="5">
    <source>
        <dbReference type="ARBA" id="ARBA00023136"/>
    </source>
</evidence>
<keyword evidence="2" id="KW-1003">Cell membrane</keyword>
<dbReference type="InterPro" id="IPR050250">
    <property type="entry name" value="Macrolide_Exporter_MacB"/>
</dbReference>
<feature type="domain" description="MacB-like periplasmic core" evidence="8">
    <location>
        <begin position="431"/>
        <end position="627"/>
    </location>
</feature>
<dbReference type="OrthoDB" id="1451596at2"/>
<evidence type="ECO:0000256" key="3">
    <source>
        <dbReference type="ARBA" id="ARBA00022692"/>
    </source>
</evidence>
<keyword evidence="5 6" id="KW-0472">Membrane</keyword>
<feature type="domain" description="MacB-like periplasmic core" evidence="8">
    <location>
        <begin position="20"/>
        <end position="237"/>
    </location>
</feature>
<dbReference type="AlphaFoldDB" id="A0A4Q5LSR8"/>
<name>A0A4Q5LSR8_9SPHI</name>
<gene>
    <name evidence="9" type="ORF">EWM62_03115</name>
</gene>
<comment type="caution">
    <text evidence="9">The sequence shown here is derived from an EMBL/GenBank/DDBJ whole genome shotgun (WGS) entry which is preliminary data.</text>
</comment>
<feature type="domain" description="ABC3 transporter permease C-terminal" evidence="7">
    <location>
        <begin position="285"/>
        <end position="401"/>
    </location>
</feature>
<evidence type="ECO:0000313" key="10">
    <source>
        <dbReference type="Proteomes" id="UP000293331"/>
    </source>
</evidence>
<dbReference type="Proteomes" id="UP000293331">
    <property type="component" value="Unassembled WGS sequence"/>
</dbReference>
<feature type="transmembrane region" description="Helical" evidence="6">
    <location>
        <begin position="754"/>
        <end position="777"/>
    </location>
</feature>
<comment type="subcellular location">
    <subcellularLocation>
        <location evidence="1">Cell membrane</location>
        <topology evidence="1">Multi-pass membrane protein</topology>
    </subcellularLocation>
</comment>
<dbReference type="PROSITE" id="PS51257">
    <property type="entry name" value="PROKAR_LIPOPROTEIN"/>
    <property type="match status" value="1"/>
</dbReference>
<reference evidence="9 10" key="1">
    <citation type="submission" date="2019-02" db="EMBL/GenBank/DDBJ databases">
        <title>Bacterial novel species Mucilaginibacter sp. 17JY9-4 isolated from soil.</title>
        <authorList>
            <person name="Jung H.-Y."/>
        </authorList>
    </citation>
    <scope>NUCLEOTIDE SEQUENCE [LARGE SCALE GENOMIC DNA]</scope>
    <source>
        <strain evidence="9 10">17JY9-4</strain>
    </source>
</reference>
<accession>A0A4Q5LSR8</accession>
<feature type="transmembrane region" description="Helical" evidence="6">
    <location>
        <begin position="373"/>
        <end position="396"/>
    </location>
</feature>
<proteinExistence type="predicted"/>
<feature type="transmembrane region" description="Helical" evidence="6">
    <location>
        <begin position="720"/>
        <end position="739"/>
    </location>
</feature>
<evidence type="ECO:0000256" key="1">
    <source>
        <dbReference type="ARBA" id="ARBA00004651"/>
    </source>
</evidence>
<feature type="transmembrane region" description="Helical" evidence="6">
    <location>
        <begin position="330"/>
        <end position="353"/>
    </location>
</feature>
<dbReference type="InterPro" id="IPR003838">
    <property type="entry name" value="ABC3_permease_C"/>
</dbReference>
<dbReference type="RefSeq" id="WP_129875166.1">
    <property type="nucleotide sequence ID" value="NZ_SEWG01000001.1"/>
</dbReference>
<dbReference type="InterPro" id="IPR025857">
    <property type="entry name" value="MacB_PCD"/>
</dbReference>
<keyword evidence="3 6" id="KW-0812">Transmembrane</keyword>
<evidence type="ECO:0000259" key="7">
    <source>
        <dbReference type="Pfam" id="PF02687"/>
    </source>
</evidence>
<dbReference type="PANTHER" id="PTHR30572">
    <property type="entry name" value="MEMBRANE COMPONENT OF TRANSPORTER-RELATED"/>
    <property type="match status" value="1"/>
</dbReference>
<evidence type="ECO:0000256" key="4">
    <source>
        <dbReference type="ARBA" id="ARBA00022989"/>
    </source>
</evidence>
<evidence type="ECO:0000259" key="8">
    <source>
        <dbReference type="Pfam" id="PF12704"/>
    </source>
</evidence>
<dbReference type="GO" id="GO:0022857">
    <property type="term" value="F:transmembrane transporter activity"/>
    <property type="evidence" value="ECO:0007669"/>
    <property type="project" value="TreeGrafter"/>
</dbReference>
<evidence type="ECO:0000313" key="9">
    <source>
        <dbReference type="EMBL" id="RYU92439.1"/>
    </source>
</evidence>
<protein>
    <submittedName>
        <fullName evidence="9">FtsX-like permease family protein</fullName>
    </submittedName>
</protein>